<dbReference type="GO" id="GO:0015031">
    <property type="term" value="P:protein transport"/>
    <property type="evidence" value="ECO:0007669"/>
    <property type="project" value="UniProtKB-KW"/>
</dbReference>
<dbReference type="InterPro" id="IPR006260">
    <property type="entry name" value="TonB/TolA_C"/>
</dbReference>
<reference evidence="13" key="1">
    <citation type="submission" date="2016-10" db="EMBL/GenBank/DDBJ databases">
        <authorList>
            <person name="Varghese N."/>
        </authorList>
    </citation>
    <scope>NUCLEOTIDE SEQUENCE [LARGE SCALE GENOMIC DNA]</scope>
    <source>
        <strain evidence="13">GAS106B</strain>
    </source>
</reference>
<dbReference type="InterPro" id="IPR037682">
    <property type="entry name" value="TonB_C"/>
</dbReference>
<evidence type="ECO:0000256" key="10">
    <source>
        <dbReference type="SAM" id="MobiDB-lite"/>
    </source>
</evidence>
<organism evidence="12 13">
    <name type="scientific">Paraburkholderia fungorum</name>
    <dbReference type="NCBI Taxonomy" id="134537"/>
    <lineage>
        <taxon>Bacteria</taxon>
        <taxon>Pseudomonadati</taxon>
        <taxon>Pseudomonadota</taxon>
        <taxon>Betaproteobacteria</taxon>
        <taxon>Burkholderiales</taxon>
        <taxon>Burkholderiaceae</taxon>
        <taxon>Paraburkholderia</taxon>
    </lineage>
</organism>
<evidence type="ECO:0000256" key="2">
    <source>
        <dbReference type="ARBA" id="ARBA00006555"/>
    </source>
</evidence>
<feature type="domain" description="TonB C-terminal" evidence="11">
    <location>
        <begin position="202"/>
        <end position="293"/>
    </location>
</feature>
<keyword evidence="6" id="KW-0812">Transmembrane</keyword>
<keyword evidence="13" id="KW-1185">Reference proteome</keyword>
<keyword evidence="4" id="KW-1003">Cell membrane</keyword>
<dbReference type="PROSITE" id="PS52015">
    <property type="entry name" value="TONB_CTD"/>
    <property type="match status" value="1"/>
</dbReference>
<dbReference type="AlphaFoldDB" id="A0A1H1JC75"/>
<dbReference type="GO" id="GO:0055085">
    <property type="term" value="P:transmembrane transport"/>
    <property type="evidence" value="ECO:0007669"/>
    <property type="project" value="InterPro"/>
</dbReference>
<keyword evidence="8" id="KW-1133">Transmembrane helix</keyword>
<evidence type="ECO:0000256" key="9">
    <source>
        <dbReference type="ARBA" id="ARBA00023136"/>
    </source>
</evidence>
<dbReference type="NCBIfam" id="TIGR01352">
    <property type="entry name" value="tonB_Cterm"/>
    <property type="match status" value="1"/>
</dbReference>
<evidence type="ECO:0000313" key="13">
    <source>
        <dbReference type="Proteomes" id="UP000183487"/>
    </source>
</evidence>
<evidence type="ECO:0000256" key="6">
    <source>
        <dbReference type="ARBA" id="ARBA00022692"/>
    </source>
</evidence>
<feature type="region of interest" description="Disordered" evidence="10">
    <location>
        <begin position="120"/>
        <end position="201"/>
    </location>
</feature>
<sequence>MNPEMARRRELFSRTVRRIFNWLRTMLQAVMANPARHPMPAPRYRRGVIVLGAVIGAHLLLLLLATSMHDNVIERPVEPVTITAMLLSPEPQSTAPVAAVAPATTPAAQIPVPARAVPKMPAHMPTQMPAPPRAHASRSTAIAAAAGRSAPTDHPPSTTAAATDTSAAASAPTTVASASPSVPAAAPPSSAAERAVATSSAPRNVAHIDCRIPAPDYPDPSKRRRENGTAIVRFVVGTNGRIETMQLQKSSGYPRLDDAALAAVHEGVCEPYSENGVPVRAAYSQAFVFGLTD</sequence>
<accession>A0A1H1JC75</accession>
<dbReference type="GO" id="GO:0098797">
    <property type="term" value="C:plasma membrane protein complex"/>
    <property type="evidence" value="ECO:0007669"/>
    <property type="project" value="TreeGrafter"/>
</dbReference>
<keyword evidence="9" id="KW-0472">Membrane</keyword>
<dbReference type="SUPFAM" id="SSF74653">
    <property type="entry name" value="TolA/TonB C-terminal domain"/>
    <property type="match status" value="1"/>
</dbReference>
<dbReference type="GO" id="GO:0031992">
    <property type="term" value="F:energy transducer activity"/>
    <property type="evidence" value="ECO:0007669"/>
    <property type="project" value="TreeGrafter"/>
</dbReference>
<evidence type="ECO:0000256" key="5">
    <source>
        <dbReference type="ARBA" id="ARBA00022519"/>
    </source>
</evidence>
<keyword evidence="3" id="KW-0813">Transport</keyword>
<dbReference type="InterPro" id="IPR051045">
    <property type="entry name" value="TonB-dependent_transducer"/>
</dbReference>
<comment type="similarity">
    <text evidence="2">Belongs to the TonB family.</text>
</comment>
<evidence type="ECO:0000256" key="1">
    <source>
        <dbReference type="ARBA" id="ARBA00004383"/>
    </source>
</evidence>
<evidence type="ECO:0000256" key="3">
    <source>
        <dbReference type="ARBA" id="ARBA00022448"/>
    </source>
</evidence>
<comment type="subcellular location">
    <subcellularLocation>
        <location evidence="1">Cell inner membrane</location>
        <topology evidence="1">Single-pass membrane protein</topology>
        <orientation evidence="1">Periplasmic side</orientation>
    </subcellularLocation>
</comment>
<dbReference type="EMBL" id="FNKP01000003">
    <property type="protein sequence ID" value="SDR47565.1"/>
    <property type="molecule type" value="Genomic_DNA"/>
</dbReference>
<protein>
    <submittedName>
        <fullName evidence="12">Outer membrane transport energization protein TonB</fullName>
    </submittedName>
</protein>
<dbReference type="PANTHER" id="PTHR33446:SF2">
    <property type="entry name" value="PROTEIN TONB"/>
    <property type="match status" value="1"/>
</dbReference>
<keyword evidence="7" id="KW-0653">Protein transport</keyword>
<evidence type="ECO:0000256" key="8">
    <source>
        <dbReference type="ARBA" id="ARBA00022989"/>
    </source>
</evidence>
<dbReference type="Proteomes" id="UP000183487">
    <property type="component" value="Unassembled WGS sequence"/>
</dbReference>
<name>A0A1H1JC75_9BURK</name>
<evidence type="ECO:0000313" key="12">
    <source>
        <dbReference type="EMBL" id="SDR47565.1"/>
    </source>
</evidence>
<gene>
    <name evidence="12" type="ORF">SAMN05443245_6047</name>
</gene>
<evidence type="ECO:0000256" key="4">
    <source>
        <dbReference type="ARBA" id="ARBA00022475"/>
    </source>
</evidence>
<proteinExistence type="inferred from homology"/>
<keyword evidence="5" id="KW-0997">Cell inner membrane</keyword>
<evidence type="ECO:0000259" key="11">
    <source>
        <dbReference type="PROSITE" id="PS52015"/>
    </source>
</evidence>
<evidence type="ECO:0000256" key="7">
    <source>
        <dbReference type="ARBA" id="ARBA00022927"/>
    </source>
</evidence>
<dbReference type="Pfam" id="PF03544">
    <property type="entry name" value="TonB_C"/>
    <property type="match status" value="1"/>
</dbReference>
<feature type="compositionally biased region" description="Low complexity" evidence="10">
    <location>
        <begin position="133"/>
        <end position="192"/>
    </location>
</feature>
<dbReference type="PANTHER" id="PTHR33446">
    <property type="entry name" value="PROTEIN TONB-RELATED"/>
    <property type="match status" value="1"/>
</dbReference>
<dbReference type="Gene3D" id="3.30.1150.10">
    <property type="match status" value="1"/>
</dbReference>
<dbReference type="RefSeq" id="WP_253189830.1">
    <property type="nucleotide sequence ID" value="NZ_FNKP01000003.1"/>
</dbReference>